<gene>
    <name evidence="4" type="primary">FUB8_4</name>
    <name evidence="4" type="ORF">LSUE1_G006775</name>
</gene>
<keyword evidence="5" id="KW-1185">Reference proteome</keyword>
<dbReference type="PANTHER" id="PTHR43439">
    <property type="entry name" value="PHENYLACETATE-COENZYME A LIGASE"/>
    <property type="match status" value="1"/>
</dbReference>
<dbReference type="SUPFAM" id="SSF56801">
    <property type="entry name" value="Acetyl-CoA synthetase-like"/>
    <property type="match status" value="1"/>
</dbReference>
<comment type="caution">
    <text evidence="4">The sequence shown here is derived from an EMBL/GenBank/DDBJ whole genome shotgun (WGS) entry which is preliminary data.</text>
</comment>
<dbReference type="PANTHER" id="PTHR43439:SF2">
    <property type="entry name" value="ENZYME, PUTATIVE (JCVI)-RELATED"/>
    <property type="match status" value="1"/>
</dbReference>
<protein>
    <submittedName>
        <fullName evidence="4">Non-canonical non-ribosomal peptide synthetase FUB8</fullName>
    </submittedName>
</protein>
<dbReference type="Pfam" id="PF00501">
    <property type="entry name" value="AMP-binding"/>
    <property type="match status" value="1"/>
</dbReference>
<dbReference type="EMBL" id="QGMK01000807">
    <property type="protein sequence ID" value="TVY78270.1"/>
    <property type="molecule type" value="Genomic_DNA"/>
</dbReference>
<dbReference type="Pfam" id="PF23562">
    <property type="entry name" value="AMP-binding_C_3"/>
    <property type="match status" value="1"/>
</dbReference>
<dbReference type="InterPro" id="IPR036291">
    <property type="entry name" value="NAD(P)-bd_dom_sf"/>
</dbReference>
<evidence type="ECO:0000313" key="5">
    <source>
        <dbReference type="Proteomes" id="UP000469558"/>
    </source>
</evidence>
<keyword evidence="2" id="KW-0597">Phosphoprotein</keyword>
<dbReference type="Gene3D" id="3.40.50.720">
    <property type="entry name" value="NAD(P)-binding Rossmann-like Domain"/>
    <property type="match status" value="1"/>
</dbReference>
<keyword evidence="1" id="KW-0596">Phosphopantetheine</keyword>
<organism evidence="4 5">
    <name type="scientific">Lachnellula suecica</name>
    <dbReference type="NCBI Taxonomy" id="602035"/>
    <lineage>
        <taxon>Eukaryota</taxon>
        <taxon>Fungi</taxon>
        <taxon>Dikarya</taxon>
        <taxon>Ascomycota</taxon>
        <taxon>Pezizomycotina</taxon>
        <taxon>Leotiomycetes</taxon>
        <taxon>Helotiales</taxon>
        <taxon>Lachnaceae</taxon>
        <taxon>Lachnellula</taxon>
    </lineage>
</organism>
<dbReference type="InterPro" id="IPR020845">
    <property type="entry name" value="AMP-binding_CS"/>
</dbReference>
<proteinExistence type="predicted"/>
<reference evidence="4 5" key="1">
    <citation type="submission" date="2018-05" db="EMBL/GenBank/DDBJ databases">
        <title>Genome sequencing and assembly of the regulated plant pathogen Lachnellula willkommii and related sister species for the development of diagnostic species identification markers.</title>
        <authorList>
            <person name="Giroux E."/>
            <person name="Bilodeau G."/>
        </authorList>
    </citation>
    <scope>NUCLEOTIDE SEQUENCE [LARGE SCALE GENOMIC DNA]</scope>
    <source>
        <strain evidence="4 5">CBS 268.59</strain>
    </source>
</reference>
<dbReference type="InterPro" id="IPR042099">
    <property type="entry name" value="ANL_N_sf"/>
</dbReference>
<dbReference type="InterPro" id="IPR051414">
    <property type="entry name" value="Adenylate-forming_Reductase"/>
</dbReference>
<evidence type="ECO:0000313" key="4">
    <source>
        <dbReference type="EMBL" id="TVY78270.1"/>
    </source>
</evidence>
<dbReference type="PROSITE" id="PS50075">
    <property type="entry name" value="CARRIER"/>
    <property type="match status" value="1"/>
</dbReference>
<dbReference type="Gene3D" id="3.40.50.12780">
    <property type="entry name" value="N-terminal domain of ligase-like"/>
    <property type="match status" value="1"/>
</dbReference>
<dbReference type="SUPFAM" id="SSF51735">
    <property type="entry name" value="NAD(P)-binding Rossmann-fold domains"/>
    <property type="match status" value="1"/>
</dbReference>
<dbReference type="OrthoDB" id="429813at2759"/>
<dbReference type="AlphaFoldDB" id="A0A8T9C683"/>
<feature type="domain" description="Carrier" evidence="3">
    <location>
        <begin position="552"/>
        <end position="636"/>
    </location>
</feature>
<dbReference type="InterPro" id="IPR009081">
    <property type="entry name" value="PP-bd_ACP"/>
</dbReference>
<accession>A0A8T9C683</accession>
<dbReference type="Pfam" id="PF07993">
    <property type="entry name" value="NAD_binding_4"/>
    <property type="match status" value="1"/>
</dbReference>
<name>A0A8T9C683_9HELO</name>
<dbReference type="InterPro" id="IPR000873">
    <property type="entry name" value="AMP-dep_synth/lig_dom"/>
</dbReference>
<evidence type="ECO:0000256" key="2">
    <source>
        <dbReference type="ARBA" id="ARBA00022553"/>
    </source>
</evidence>
<dbReference type="Proteomes" id="UP000469558">
    <property type="component" value="Unassembled WGS sequence"/>
</dbReference>
<evidence type="ECO:0000259" key="3">
    <source>
        <dbReference type="PROSITE" id="PS50075"/>
    </source>
</evidence>
<sequence>MKENYGSRLMPSILRNEAEINPKRKFAIIARSDNIEDGFVEVTFEQITRAVNFVSHWLRAKFEDGRDPPRHSTITYVGVPDLRYNILFYAALQCRYKVFLPSPRNTTAANVSLLQQTQCSRLVNSIEVGLVAKNLQTALPDLLCEEFLSLEELLAVPAREFIYDLKYEDVYREPVLILHSSGSTGQPKPVVHTHGTFATYDVRDWPTVAGRINHDGLTTLRFAETDSCIYDVFPPFHIAGFLTKVMVPLYNLTAPIFGPPLRPPSGALAAEMIRLHKPRGAVIPPSITEQLYHEHDGADLFKTLDVLLYAGGPLPQVVGDEISKYTTLCQFYGSTEMSQIRQLVPLPEDWSYIEFHPNERFQLQLVEEDMFELVVFADKESERTSSLYHNYPEVREWRTKDLFKRHPHKPNLWKFHARRDDILVFSSGEKLNPIPMETSITALPGVSGALVVGQGHPQASLLVELSPSTQASSDPPPELWPAIEKSNSLLPAHGRIAKTMILIADSKKPFVRAGKGTVVRRLTEELYAAEILKLYTATSTKKRAPISFSPSSFRTEDIKGLIRSLLSEVSVDHQLGDNENFYVHGLDSVKTTEVAGHLKDSLLAYKPESELTWISGETLYRNPTIEQLSSVTLAFLNDGIIPKKRDRVAEMKAKIADYVSDLPNALETSQTKKTSETFSIAITGTTGYFGGYLLAEFANSPRISRIYCLNRSPTARQLFEKQHPQNTADIVFLQVNLALPDLGLNKEDYNKLLQDCAVIVHNAWRVDFNLTLPSFEDNLCSIKHLINLSAKSTLRPRIVFISSISSTGVSARVGSPQQTIPEHIVEDLSMTMEMGYAESKHVSEHILAQSNVPATIIRMGQLSPSSTARTWPEDDSVPVFLKTCKALKLLASDFVDTVDWVQVDQAAAVVNDIVQSEVRSERTQNLRFYNVVNPQAQPWTALVELLSTWCGEGTEVVNMQQWVQRLRELEWSDPAVIDKFPALRMLGMYDMSSKRGLAHKYSMDGLMNASKSMANVTAVDPETMSTWLQRL</sequence>
<dbReference type="InterPro" id="IPR013120">
    <property type="entry name" value="FAR_NAD-bd"/>
</dbReference>
<dbReference type="PROSITE" id="PS00455">
    <property type="entry name" value="AMP_BINDING"/>
    <property type="match status" value="1"/>
</dbReference>
<evidence type="ECO:0000256" key="1">
    <source>
        <dbReference type="ARBA" id="ARBA00022450"/>
    </source>
</evidence>